<keyword evidence="5 8" id="KW-0408">Iron</keyword>
<keyword evidence="4 8" id="KW-0249">Electron transport</keyword>
<dbReference type="InterPro" id="IPR051269">
    <property type="entry name" value="Fe-S_cluster_ET"/>
</dbReference>
<feature type="domain" description="Divergent 4Fe-4S mono-cluster" evidence="9">
    <location>
        <begin position="2"/>
        <end position="62"/>
    </location>
</feature>
<evidence type="ECO:0000313" key="11">
    <source>
        <dbReference type="Proteomes" id="UP000190797"/>
    </source>
</evidence>
<comment type="function">
    <text evidence="8">Ferredoxins are iron-sulfur proteins that transfer electrons in a wide variety of metabolic reactions.</text>
</comment>
<dbReference type="EMBL" id="CP017717">
    <property type="protein sequence ID" value="AQZ63905.1"/>
    <property type="molecule type" value="Genomic_DNA"/>
</dbReference>
<keyword evidence="6 8" id="KW-0411">Iron-sulfur</keyword>
<comment type="cofactor">
    <cofactor evidence="1">
        <name>[3Fe-4S] cluster</name>
        <dbReference type="ChEBI" id="CHEBI:21137"/>
    </cofactor>
</comment>
<keyword evidence="11" id="KW-1185">Reference proteome</keyword>
<evidence type="ECO:0000256" key="7">
    <source>
        <dbReference type="ARBA" id="ARBA00023291"/>
    </source>
</evidence>
<accession>A0A1V0A121</accession>
<name>A0A1V0A121_9ACTN</name>
<proteinExistence type="predicted"/>
<dbReference type="STRING" id="1909395.BKM31_22765"/>
<dbReference type="SUPFAM" id="SSF54862">
    <property type="entry name" value="4Fe-4S ferredoxins"/>
    <property type="match status" value="1"/>
</dbReference>
<dbReference type="PANTHER" id="PTHR36923:SF3">
    <property type="entry name" value="FERREDOXIN"/>
    <property type="match status" value="1"/>
</dbReference>
<reference evidence="11" key="1">
    <citation type="journal article" date="2017" name="Med. Chem. Commun.">
        <title>Nonomuraea sp. ATCC 55076 harbours the largest actinomycete chromosome to date and the kistamicin biosynthetic gene cluster.</title>
        <authorList>
            <person name="Nazari B."/>
            <person name="Forneris C.C."/>
            <person name="Gibson M.I."/>
            <person name="Moon K."/>
            <person name="Schramma K.R."/>
            <person name="Seyedsayamdost M.R."/>
        </authorList>
    </citation>
    <scope>NUCLEOTIDE SEQUENCE [LARGE SCALE GENOMIC DNA]</scope>
    <source>
        <strain evidence="11">ATCC 55076</strain>
    </source>
</reference>
<dbReference type="PANTHER" id="PTHR36923">
    <property type="entry name" value="FERREDOXIN"/>
    <property type="match status" value="1"/>
</dbReference>
<dbReference type="GO" id="GO:0009055">
    <property type="term" value="F:electron transfer activity"/>
    <property type="evidence" value="ECO:0007669"/>
    <property type="project" value="UniProtKB-UniRule"/>
</dbReference>
<evidence type="ECO:0000256" key="8">
    <source>
        <dbReference type="RuleBase" id="RU368020"/>
    </source>
</evidence>
<dbReference type="GO" id="GO:0051538">
    <property type="term" value="F:3 iron, 4 sulfur cluster binding"/>
    <property type="evidence" value="ECO:0007669"/>
    <property type="project" value="UniProtKB-KW"/>
</dbReference>
<keyword evidence="3 8" id="KW-0479">Metal-binding</keyword>
<evidence type="ECO:0000256" key="6">
    <source>
        <dbReference type="ARBA" id="ARBA00023014"/>
    </source>
</evidence>
<evidence type="ECO:0000259" key="9">
    <source>
        <dbReference type="Pfam" id="PF06902"/>
    </source>
</evidence>
<organism evidence="10 11">
    <name type="scientific">[Actinomadura] parvosata subsp. kistnae</name>
    <dbReference type="NCBI Taxonomy" id="1909395"/>
    <lineage>
        <taxon>Bacteria</taxon>
        <taxon>Bacillati</taxon>
        <taxon>Actinomycetota</taxon>
        <taxon>Actinomycetes</taxon>
        <taxon>Streptosporangiales</taxon>
        <taxon>Streptosporangiaceae</taxon>
        <taxon>Nonomuraea</taxon>
    </lineage>
</organism>
<sequence>MEIQGDQDVCIGAGMCALTAPGVFDQDENGLVVVLTADPSGDARKKALRAERLCPSGALRVSSGSGRTDSIAGR</sequence>
<dbReference type="Proteomes" id="UP000190797">
    <property type="component" value="Chromosome"/>
</dbReference>
<dbReference type="InterPro" id="IPR010693">
    <property type="entry name" value="Divergent_4Fe-4S_mono-cluster"/>
</dbReference>
<evidence type="ECO:0000313" key="10">
    <source>
        <dbReference type="EMBL" id="AQZ63905.1"/>
    </source>
</evidence>
<dbReference type="KEGG" id="noa:BKM31_22765"/>
<dbReference type="AlphaFoldDB" id="A0A1V0A121"/>
<evidence type="ECO:0000256" key="3">
    <source>
        <dbReference type="ARBA" id="ARBA00022723"/>
    </source>
</evidence>
<evidence type="ECO:0000256" key="1">
    <source>
        <dbReference type="ARBA" id="ARBA00001927"/>
    </source>
</evidence>
<keyword evidence="7" id="KW-0003">3Fe-4S</keyword>
<evidence type="ECO:0000256" key="5">
    <source>
        <dbReference type="ARBA" id="ARBA00023004"/>
    </source>
</evidence>
<dbReference type="Pfam" id="PF06902">
    <property type="entry name" value="Fer4_19"/>
    <property type="match status" value="1"/>
</dbReference>
<evidence type="ECO:0000256" key="4">
    <source>
        <dbReference type="ARBA" id="ARBA00022982"/>
    </source>
</evidence>
<dbReference type="OrthoDB" id="14703at2"/>
<dbReference type="InterPro" id="IPR001080">
    <property type="entry name" value="3Fe4S_ferredoxin"/>
</dbReference>
<dbReference type="PRINTS" id="PR00352">
    <property type="entry name" value="3FE4SFRDOXIN"/>
</dbReference>
<evidence type="ECO:0000256" key="2">
    <source>
        <dbReference type="ARBA" id="ARBA00022448"/>
    </source>
</evidence>
<protein>
    <recommendedName>
        <fullName evidence="8">Ferredoxin</fullName>
    </recommendedName>
</protein>
<keyword evidence="2 8" id="KW-0813">Transport</keyword>
<dbReference type="GO" id="GO:0005506">
    <property type="term" value="F:iron ion binding"/>
    <property type="evidence" value="ECO:0007669"/>
    <property type="project" value="UniProtKB-UniRule"/>
</dbReference>
<dbReference type="Gene3D" id="3.30.70.20">
    <property type="match status" value="1"/>
</dbReference>
<dbReference type="RefSeq" id="WP_080040101.1">
    <property type="nucleotide sequence ID" value="NZ_CP017717.1"/>
</dbReference>
<gene>
    <name evidence="10" type="ORF">BKM31_22765</name>
</gene>